<evidence type="ECO:0000313" key="2">
    <source>
        <dbReference type="EMBL" id="TQF02752.1"/>
    </source>
</evidence>
<dbReference type="InterPro" id="IPR001242">
    <property type="entry name" value="Condensation_dom"/>
</dbReference>
<dbReference type="GO" id="GO:0008610">
    <property type="term" value="P:lipid biosynthetic process"/>
    <property type="evidence" value="ECO:0007669"/>
    <property type="project" value="UniProtKB-ARBA"/>
</dbReference>
<comment type="caution">
    <text evidence="2">The sequence shown here is derived from an EMBL/GenBank/DDBJ whole genome shotgun (WGS) entry which is preliminary data.</text>
</comment>
<dbReference type="SUPFAM" id="SSF56801">
    <property type="entry name" value="Acetyl-CoA synthetase-like"/>
    <property type="match status" value="1"/>
</dbReference>
<sequence length="329" mass="35209">MAYWRGALAGAPEELELPVDRRRPAAASHRGEGVELAVSAETHQRLMALVRERGATLFMVLQAALAVTLNRIGAGTDIPIGSAIAGRTDEALNDLVGFFVNTLVVRTDLSGDPTFDELVDRVRETSLGAFEHQDVPFEKLVEELAPTRSLARHPLFQVMLTVQNTASAALELPGLRPGALAVGALPAKFDLEVSFGEVLDAQGVPAGLRGTLIAAADLFDAETVRRIAGWLVQVLETVAAQPGTRLSAVDVLGAVERGLVVEEWNDTARPLVDATLPGLFAEQVVRTPDAVALVFEGVEVSYAELDGRANRLARLLVGEGLVRSRWSRC</sequence>
<feature type="domain" description="Condensation" evidence="1">
    <location>
        <begin position="2"/>
        <end position="256"/>
    </location>
</feature>
<dbReference type="GO" id="GO:0044550">
    <property type="term" value="P:secondary metabolite biosynthetic process"/>
    <property type="evidence" value="ECO:0007669"/>
    <property type="project" value="TreeGrafter"/>
</dbReference>
<reference evidence="2 3" key="1">
    <citation type="submission" date="2019-06" db="EMBL/GenBank/DDBJ databases">
        <title>Description of Kitasatospora acidophila sp. nov. isolated from pine grove soil, and reclassification of Streptomyces novaecaesareae to Kitasatospora novaeceasareae comb. nov.</title>
        <authorList>
            <person name="Kim M.J."/>
        </authorList>
    </citation>
    <scope>NUCLEOTIDE SEQUENCE [LARGE SCALE GENOMIC DNA]</scope>
    <source>
        <strain evidence="2 3">MMS16-CNU292</strain>
    </source>
</reference>
<dbReference type="AlphaFoldDB" id="A0A540W177"/>
<protein>
    <submittedName>
        <fullName evidence="2">AMP-binding protein</fullName>
    </submittedName>
</protein>
<dbReference type="InterPro" id="IPR023213">
    <property type="entry name" value="CAT-like_dom_sf"/>
</dbReference>
<dbReference type="EMBL" id="VIGB01000003">
    <property type="protein sequence ID" value="TQF02752.1"/>
    <property type="molecule type" value="Genomic_DNA"/>
</dbReference>
<dbReference type="Gene3D" id="3.30.559.30">
    <property type="entry name" value="Nonribosomal peptide synthetase, condensation domain"/>
    <property type="match status" value="1"/>
</dbReference>
<dbReference type="PANTHER" id="PTHR45527">
    <property type="entry name" value="NONRIBOSOMAL PEPTIDE SYNTHETASE"/>
    <property type="match status" value="1"/>
</dbReference>
<dbReference type="InterPro" id="IPR042099">
    <property type="entry name" value="ANL_N_sf"/>
</dbReference>
<dbReference type="GO" id="GO:0043041">
    <property type="term" value="P:amino acid activation for nonribosomal peptide biosynthetic process"/>
    <property type="evidence" value="ECO:0007669"/>
    <property type="project" value="TreeGrafter"/>
</dbReference>
<dbReference type="OrthoDB" id="3859428at2"/>
<name>A0A540W177_9ACTN</name>
<dbReference type="Gene3D" id="3.40.50.12780">
    <property type="entry name" value="N-terminal domain of ligase-like"/>
    <property type="match status" value="1"/>
</dbReference>
<evidence type="ECO:0000259" key="1">
    <source>
        <dbReference type="Pfam" id="PF00668"/>
    </source>
</evidence>
<dbReference type="GO" id="GO:0003824">
    <property type="term" value="F:catalytic activity"/>
    <property type="evidence" value="ECO:0007669"/>
    <property type="project" value="InterPro"/>
</dbReference>
<proteinExistence type="predicted"/>
<dbReference type="Pfam" id="PF00668">
    <property type="entry name" value="Condensation"/>
    <property type="match status" value="1"/>
</dbReference>
<dbReference type="GO" id="GO:0031177">
    <property type="term" value="F:phosphopantetheine binding"/>
    <property type="evidence" value="ECO:0007669"/>
    <property type="project" value="TreeGrafter"/>
</dbReference>
<accession>A0A540W177</accession>
<keyword evidence="3" id="KW-1185">Reference proteome</keyword>
<dbReference type="Proteomes" id="UP000319103">
    <property type="component" value="Unassembled WGS sequence"/>
</dbReference>
<dbReference type="SUPFAM" id="SSF52777">
    <property type="entry name" value="CoA-dependent acyltransferases"/>
    <property type="match status" value="1"/>
</dbReference>
<dbReference type="RefSeq" id="WP_141633442.1">
    <property type="nucleotide sequence ID" value="NZ_VIGB01000003.1"/>
</dbReference>
<dbReference type="Gene3D" id="3.30.559.10">
    <property type="entry name" value="Chloramphenicol acetyltransferase-like domain"/>
    <property type="match status" value="1"/>
</dbReference>
<dbReference type="GO" id="GO:0005829">
    <property type="term" value="C:cytosol"/>
    <property type="evidence" value="ECO:0007669"/>
    <property type="project" value="TreeGrafter"/>
</dbReference>
<gene>
    <name evidence="2" type="ORF">E6W39_11385</name>
</gene>
<organism evidence="2 3">
    <name type="scientific">Kitasatospora acidiphila</name>
    <dbReference type="NCBI Taxonomy" id="2567942"/>
    <lineage>
        <taxon>Bacteria</taxon>
        <taxon>Bacillati</taxon>
        <taxon>Actinomycetota</taxon>
        <taxon>Actinomycetes</taxon>
        <taxon>Kitasatosporales</taxon>
        <taxon>Streptomycetaceae</taxon>
        <taxon>Kitasatospora</taxon>
    </lineage>
</organism>
<evidence type="ECO:0000313" key="3">
    <source>
        <dbReference type="Proteomes" id="UP000319103"/>
    </source>
</evidence>
<dbReference type="PANTHER" id="PTHR45527:SF1">
    <property type="entry name" value="FATTY ACID SYNTHASE"/>
    <property type="match status" value="1"/>
</dbReference>